<reference evidence="2" key="2">
    <citation type="submission" date="2021-04" db="EMBL/GenBank/DDBJ databases">
        <authorList>
            <person name="Gilroy R."/>
        </authorList>
    </citation>
    <scope>NUCLEOTIDE SEQUENCE</scope>
    <source>
        <strain evidence="2">8470</strain>
    </source>
</reference>
<accession>A0A948TPA5</accession>
<comment type="caution">
    <text evidence="2">The sequence shown here is derived from an EMBL/GenBank/DDBJ whole genome shotgun (WGS) entry which is preliminary data.</text>
</comment>
<dbReference type="EMBL" id="JAHLFJ010000088">
    <property type="protein sequence ID" value="MBU3856896.1"/>
    <property type="molecule type" value="Genomic_DNA"/>
</dbReference>
<evidence type="ECO:0000256" key="1">
    <source>
        <dbReference type="SAM" id="SignalP"/>
    </source>
</evidence>
<evidence type="ECO:0000313" key="3">
    <source>
        <dbReference type="Proteomes" id="UP000784286"/>
    </source>
</evidence>
<organism evidence="2 3">
    <name type="scientific">Candidatus Phocaeicola excrementipullorum</name>
    <dbReference type="NCBI Taxonomy" id="2838731"/>
    <lineage>
        <taxon>Bacteria</taxon>
        <taxon>Pseudomonadati</taxon>
        <taxon>Bacteroidota</taxon>
        <taxon>Bacteroidia</taxon>
        <taxon>Bacteroidales</taxon>
        <taxon>Bacteroidaceae</taxon>
        <taxon>Phocaeicola</taxon>
    </lineage>
</organism>
<protein>
    <recommendedName>
        <fullName evidence="4">FrrB</fullName>
    </recommendedName>
</protein>
<feature type="chain" id="PRO_5037605003" description="FrrB" evidence="1">
    <location>
        <begin position="25"/>
        <end position="243"/>
    </location>
</feature>
<evidence type="ECO:0000313" key="2">
    <source>
        <dbReference type="EMBL" id="MBU3856896.1"/>
    </source>
</evidence>
<sequence length="243" mass="26248">MKGLFQKGILPLAIATAFPGVVLAQDKVEAEVGFDLVSNYIWRGQDLGNISVQPSLAIGYKGLSLSAWGSVGFEKTDTKELDLTLGYEAGGFSVSVTDYWFNGGPGYFHYGSHNTNHTFEAQVGYDFGLLAFNWYTNFAGNVGYKSDGKKAYASYMSVSAPFKLGGLNWVATVGATPWENDFYAGGGNSEYSKAMVNGFAVCEVGITVEKELQITRSWSLPVFAQLVWNPATEGAHFVAGLSF</sequence>
<name>A0A948TPA5_9BACT</name>
<dbReference type="AlphaFoldDB" id="A0A948TPA5"/>
<dbReference type="Proteomes" id="UP000784286">
    <property type="component" value="Unassembled WGS sequence"/>
</dbReference>
<feature type="signal peptide" evidence="1">
    <location>
        <begin position="1"/>
        <end position="24"/>
    </location>
</feature>
<proteinExistence type="predicted"/>
<gene>
    <name evidence="2" type="ORF">H9928_10165</name>
</gene>
<evidence type="ECO:0008006" key="4">
    <source>
        <dbReference type="Google" id="ProtNLM"/>
    </source>
</evidence>
<keyword evidence="1" id="KW-0732">Signal</keyword>
<reference evidence="2" key="1">
    <citation type="journal article" date="2021" name="PeerJ">
        <title>Extensive microbial diversity within the chicken gut microbiome revealed by metagenomics and culture.</title>
        <authorList>
            <person name="Gilroy R."/>
            <person name="Ravi A."/>
            <person name="Getino M."/>
            <person name="Pursley I."/>
            <person name="Horton D.L."/>
            <person name="Alikhan N.F."/>
            <person name="Baker D."/>
            <person name="Gharbi K."/>
            <person name="Hall N."/>
            <person name="Watson M."/>
            <person name="Adriaenssens E.M."/>
            <person name="Foster-Nyarko E."/>
            <person name="Jarju S."/>
            <person name="Secka A."/>
            <person name="Antonio M."/>
            <person name="Oren A."/>
            <person name="Chaudhuri R.R."/>
            <person name="La Ragione R."/>
            <person name="Hildebrand F."/>
            <person name="Pallen M.J."/>
        </authorList>
    </citation>
    <scope>NUCLEOTIDE SEQUENCE</scope>
    <source>
        <strain evidence="2">8470</strain>
    </source>
</reference>